<proteinExistence type="predicted"/>
<comment type="caution">
    <text evidence="2">The sequence shown here is derived from an EMBL/GenBank/DDBJ whole genome shotgun (WGS) entry which is preliminary data.</text>
</comment>
<dbReference type="AlphaFoldDB" id="A0A9X2I0X6"/>
<keyword evidence="3" id="KW-1185">Reference proteome</keyword>
<dbReference type="RefSeq" id="WP_253966593.1">
    <property type="nucleotide sequence ID" value="NZ_JAMFTH010000001.1"/>
</dbReference>
<evidence type="ECO:0000256" key="1">
    <source>
        <dbReference type="SAM" id="MobiDB-lite"/>
    </source>
</evidence>
<feature type="compositionally biased region" description="Polar residues" evidence="1">
    <location>
        <begin position="1"/>
        <end position="17"/>
    </location>
</feature>
<gene>
    <name evidence="2" type="ORF">M6D89_03240</name>
</gene>
<reference evidence="2" key="1">
    <citation type="submission" date="2022-05" db="EMBL/GenBank/DDBJ databases">
        <authorList>
            <person name="Sun H.-N."/>
        </authorList>
    </citation>
    <scope>NUCLEOTIDE SEQUENCE</scope>
    <source>
        <strain evidence="2">HB14</strain>
    </source>
</reference>
<reference evidence="2" key="2">
    <citation type="submission" date="2023-01" db="EMBL/GenBank/DDBJ databases">
        <title>Gilvimarinus xylanilyticus HB14 isolated from Caulerpa lentillifera aquaculture base in Hainan, China.</title>
        <authorList>
            <person name="Zhang Y.-J."/>
        </authorList>
    </citation>
    <scope>NUCLEOTIDE SEQUENCE</scope>
    <source>
        <strain evidence="2">HB14</strain>
    </source>
</reference>
<protein>
    <submittedName>
        <fullName evidence="2">Uncharacterized protein</fullName>
    </submittedName>
</protein>
<dbReference type="Proteomes" id="UP001139319">
    <property type="component" value="Unassembled WGS sequence"/>
</dbReference>
<evidence type="ECO:0000313" key="2">
    <source>
        <dbReference type="EMBL" id="MCP8898310.1"/>
    </source>
</evidence>
<accession>A0A9X2I0X6</accession>
<name>A0A9X2I0X6_9GAMM</name>
<evidence type="ECO:0000313" key="3">
    <source>
        <dbReference type="Proteomes" id="UP001139319"/>
    </source>
</evidence>
<organism evidence="2 3">
    <name type="scientific">Gilvimarinus xylanilyticus</name>
    <dbReference type="NCBI Taxonomy" id="2944139"/>
    <lineage>
        <taxon>Bacteria</taxon>
        <taxon>Pseudomonadati</taxon>
        <taxon>Pseudomonadota</taxon>
        <taxon>Gammaproteobacteria</taxon>
        <taxon>Cellvibrionales</taxon>
        <taxon>Cellvibrionaceae</taxon>
        <taxon>Gilvimarinus</taxon>
    </lineage>
</organism>
<dbReference type="EMBL" id="JAMFTH010000001">
    <property type="protein sequence ID" value="MCP8898310.1"/>
    <property type="molecule type" value="Genomic_DNA"/>
</dbReference>
<sequence length="500" mass="54691">MDINGLSRTATTPSGTPLSAAALPDTSKPSLQAEAETPQISRTTTAPEPAFTRPVPTERVTKVEPPTSGSNWDKTLEGALNQLPDARSWQALAGGLGQISQYRSIEQNATTRLTPRTEGNTEPQVISRSSLGGMSFSATLASGTKVTFSINAHSGLEKSSENLVAFRSMDVQFWSDAELTEEEQAELQTLSKNLGTFATNFAAGGEPDISHLNLSQLTEIESIQLSLKTADQKTLSLDYSRNTLGTEFNLAWNGRSLNLAIQPGESNQQDLSRLRETLLEYLDKGRAESSDTKALLNALSLFNVSNNQAPSAQPEKGSALLTGLPDYQLDFKGKVDYPSRRNEHHDKYSGIRLLSIGQVTHTETENGTTSITQTQNIDLEAAYFTSLPHLENIDLARENFKWHKVDESIQIVSQQTWKNEKIDNASIQRLTSIQNSQQTWSEGNLIDEQRDERQSIDTVDAIRLLTNASASTDLASKKQAKAELIALLNPLTEATDLNSA</sequence>
<feature type="region of interest" description="Disordered" evidence="1">
    <location>
        <begin position="1"/>
        <end position="73"/>
    </location>
</feature>